<feature type="signal peptide" evidence="2">
    <location>
        <begin position="1"/>
        <end position="24"/>
    </location>
</feature>
<keyword evidence="4" id="KW-1185">Reference proteome</keyword>
<dbReference type="STRING" id="383372.Rcas_2271"/>
<organism evidence="3 4">
    <name type="scientific">Roseiflexus castenholzii (strain DSM 13941 / HLO8)</name>
    <dbReference type="NCBI Taxonomy" id="383372"/>
    <lineage>
        <taxon>Bacteria</taxon>
        <taxon>Bacillati</taxon>
        <taxon>Chloroflexota</taxon>
        <taxon>Chloroflexia</taxon>
        <taxon>Chloroflexales</taxon>
        <taxon>Roseiflexineae</taxon>
        <taxon>Roseiflexaceae</taxon>
        <taxon>Roseiflexus</taxon>
    </lineage>
</organism>
<dbReference type="OrthoDB" id="5801841at2"/>
<feature type="region of interest" description="Disordered" evidence="1">
    <location>
        <begin position="21"/>
        <end position="121"/>
    </location>
</feature>
<evidence type="ECO:0000313" key="4">
    <source>
        <dbReference type="Proteomes" id="UP000000263"/>
    </source>
</evidence>
<protein>
    <submittedName>
        <fullName evidence="3">Putative FHA domain containing protein</fullName>
    </submittedName>
</protein>
<name>A7NLH1_ROSCS</name>
<evidence type="ECO:0000313" key="3">
    <source>
        <dbReference type="EMBL" id="ABU58354.1"/>
    </source>
</evidence>
<dbReference type="RefSeq" id="WP_012120778.1">
    <property type="nucleotide sequence ID" value="NC_009767.1"/>
</dbReference>
<accession>A7NLH1</accession>
<proteinExistence type="predicted"/>
<reference evidence="3 4" key="1">
    <citation type="submission" date="2007-08" db="EMBL/GenBank/DDBJ databases">
        <title>Complete sequence of Roseiflexus castenholzii DSM 13941.</title>
        <authorList>
            <consortium name="US DOE Joint Genome Institute"/>
            <person name="Copeland A."/>
            <person name="Lucas S."/>
            <person name="Lapidus A."/>
            <person name="Barry K."/>
            <person name="Glavina del Rio T."/>
            <person name="Dalin E."/>
            <person name="Tice H."/>
            <person name="Pitluck S."/>
            <person name="Thompson L.S."/>
            <person name="Brettin T."/>
            <person name="Bruce D."/>
            <person name="Detter J.C."/>
            <person name="Han C."/>
            <person name="Tapia R."/>
            <person name="Schmutz J."/>
            <person name="Larimer F."/>
            <person name="Land M."/>
            <person name="Hauser L."/>
            <person name="Kyrpides N."/>
            <person name="Mikhailova N."/>
            <person name="Bryant D.A."/>
            <person name="Hanada S."/>
            <person name="Tsukatani Y."/>
            <person name="Richardson P."/>
        </authorList>
    </citation>
    <scope>NUCLEOTIDE SEQUENCE [LARGE SCALE GENOMIC DNA]</scope>
    <source>
        <strain evidence="4">DSM 13941 / HLO8</strain>
    </source>
</reference>
<dbReference type="KEGG" id="rca:Rcas_2271"/>
<dbReference type="PROSITE" id="PS51257">
    <property type="entry name" value="PROKAR_LIPOPROTEIN"/>
    <property type="match status" value="1"/>
</dbReference>
<dbReference type="HOGENOM" id="CLU_1371327_0_0_0"/>
<feature type="chain" id="PRO_5002711026" evidence="2">
    <location>
        <begin position="25"/>
        <end position="231"/>
    </location>
</feature>
<dbReference type="EMBL" id="CP000804">
    <property type="protein sequence ID" value="ABU58354.1"/>
    <property type="molecule type" value="Genomic_DNA"/>
</dbReference>
<gene>
    <name evidence="3" type="ordered locus">Rcas_2271</name>
</gene>
<evidence type="ECO:0000256" key="2">
    <source>
        <dbReference type="SAM" id="SignalP"/>
    </source>
</evidence>
<dbReference type="eggNOG" id="ENOG5033B9X">
    <property type="taxonomic scope" value="Bacteria"/>
</dbReference>
<dbReference type="Proteomes" id="UP000000263">
    <property type="component" value="Chromosome"/>
</dbReference>
<sequence>MRFLLLTGGLILMLAACGAPTATRGDTSVPPAGEPLLPSAAPLPTGEPGQNLIAEPSASPAAETPAAAPSVVDAAPETAATPAAPPPTPPSTATMAPVPSPAPQSMVTAAPTVSLPAPPPQVTALTLPTPEAQPPPVNIGEQAILPADLLARLIGDLSVRSGSDPSTITLIGAEAVIWNDGSLGCPQPGMIYPQVQIEGYRVVLRVGDRDYDYRIGKGGSFVLCERSTRQP</sequence>
<keyword evidence="2" id="KW-0732">Signal</keyword>
<dbReference type="AlphaFoldDB" id="A7NLH1"/>
<evidence type="ECO:0000256" key="1">
    <source>
        <dbReference type="SAM" id="MobiDB-lite"/>
    </source>
</evidence>
<feature type="compositionally biased region" description="Low complexity" evidence="1">
    <location>
        <begin position="54"/>
        <end position="82"/>
    </location>
</feature>